<dbReference type="SUPFAM" id="SSF50985">
    <property type="entry name" value="RCC1/BLIP-II"/>
    <property type="match status" value="1"/>
</dbReference>
<reference evidence="3" key="1">
    <citation type="submission" date="2021-03" db="EMBL/GenBank/DDBJ databases">
        <title>Evolutionary innovations through gain and loss of genes in the ectomycorrhizal Boletales.</title>
        <authorList>
            <person name="Wu G."/>
            <person name="Miyauchi S."/>
            <person name="Morin E."/>
            <person name="Yang Z.-L."/>
            <person name="Xu J."/>
            <person name="Martin F.M."/>
        </authorList>
    </citation>
    <scope>NUCLEOTIDE SEQUENCE</scope>
    <source>
        <strain evidence="3">BR01</strain>
    </source>
</reference>
<dbReference type="PANTHER" id="PTHR45982:SF3">
    <property type="entry name" value="F-BOX PROTEIN POF9"/>
    <property type="match status" value="1"/>
</dbReference>
<proteinExistence type="predicted"/>
<dbReference type="InterPro" id="IPR000408">
    <property type="entry name" value="Reg_chr_condens"/>
</dbReference>
<sequence>MSRLEDIPVEVLLDNLLPSLPIPDLLRLGSTNHFFASLCNDDTFWKIKLQQDFNFSDEGTARSSGWKFIYQGLSHPRTYVWGESSKGRLGSQQSPLSNIRGVPFPVELRFDSGVRIVHIAAAGMCFFALDSKGKSICMGCGRLHATSLDDKLNVWNFLSFGRPFRLVTPLLDGTTPDSAPVQVESGWSFSSVLTKGGDVYVWWPLHGEVKQLVDARNAAMDEEGLYARATEDGTIPCAYWELPTDPYRLPELPRLPKLDGTNAEDIDVYLVKIAALDSHLIGLTNRGHVVKILVQTSDTARLEGWVYLPQFSESEIIKQHLTSASPDLSSLQDIHITHISAQFETFVAYSTGSSSVVLMGSHETDPNTEPRILPALQNRNVISVVLGDYHFGALTSTGKLLTWGQYSCGALGLGDPTKIEPGQPGGYRTEQQRQHALQRGGFPPL</sequence>
<dbReference type="InterPro" id="IPR036047">
    <property type="entry name" value="F-box-like_dom_sf"/>
</dbReference>
<dbReference type="EMBL" id="JAGFBS010000001">
    <property type="protein sequence ID" value="KAG6381655.1"/>
    <property type="molecule type" value="Genomic_DNA"/>
</dbReference>
<name>A0A8I2YZI6_9AGAM</name>
<feature type="repeat" description="RCC1" evidence="1">
    <location>
        <begin position="76"/>
        <end position="132"/>
    </location>
</feature>
<dbReference type="InterPro" id="IPR051553">
    <property type="entry name" value="Ran_GTPase-activating"/>
</dbReference>
<dbReference type="Proteomes" id="UP000683000">
    <property type="component" value="Unassembled WGS sequence"/>
</dbReference>
<protein>
    <submittedName>
        <fullName evidence="3">Regulator of chromosome condensation 1/beta-lactamase-inhibitor protein II</fullName>
    </submittedName>
</protein>
<accession>A0A8I2YZI6</accession>
<dbReference type="InterPro" id="IPR009091">
    <property type="entry name" value="RCC1/BLIP-II"/>
</dbReference>
<dbReference type="Pfam" id="PF00415">
    <property type="entry name" value="RCC1"/>
    <property type="match status" value="1"/>
</dbReference>
<dbReference type="GO" id="GO:0005737">
    <property type="term" value="C:cytoplasm"/>
    <property type="evidence" value="ECO:0007669"/>
    <property type="project" value="TreeGrafter"/>
</dbReference>
<evidence type="ECO:0000256" key="2">
    <source>
        <dbReference type="SAM" id="MobiDB-lite"/>
    </source>
</evidence>
<dbReference type="PANTHER" id="PTHR45982">
    <property type="entry name" value="REGULATOR OF CHROMOSOME CONDENSATION"/>
    <property type="match status" value="1"/>
</dbReference>
<dbReference type="GO" id="GO:0005085">
    <property type="term" value="F:guanyl-nucleotide exchange factor activity"/>
    <property type="evidence" value="ECO:0007669"/>
    <property type="project" value="TreeGrafter"/>
</dbReference>
<evidence type="ECO:0000256" key="1">
    <source>
        <dbReference type="PROSITE-ProRule" id="PRU00235"/>
    </source>
</evidence>
<evidence type="ECO:0000313" key="3">
    <source>
        <dbReference type="EMBL" id="KAG6381655.1"/>
    </source>
</evidence>
<dbReference type="SUPFAM" id="SSF81383">
    <property type="entry name" value="F-box domain"/>
    <property type="match status" value="1"/>
</dbReference>
<gene>
    <name evidence="3" type="ORF">JVT61DRAFT_254</name>
</gene>
<dbReference type="AlphaFoldDB" id="A0A8I2YZI6"/>
<feature type="region of interest" description="Disordered" evidence="2">
    <location>
        <begin position="417"/>
        <end position="445"/>
    </location>
</feature>
<dbReference type="PROSITE" id="PS50012">
    <property type="entry name" value="RCC1_3"/>
    <property type="match status" value="2"/>
</dbReference>
<organism evidence="3 4">
    <name type="scientific">Boletus reticuloceps</name>
    <dbReference type="NCBI Taxonomy" id="495285"/>
    <lineage>
        <taxon>Eukaryota</taxon>
        <taxon>Fungi</taxon>
        <taxon>Dikarya</taxon>
        <taxon>Basidiomycota</taxon>
        <taxon>Agaricomycotina</taxon>
        <taxon>Agaricomycetes</taxon>
        <taxon>Agaricomycetidae</taxon>
        <taxon>Boletales</taxon>
        <taxon>Boletineae</taxon>
        <taxon>Boletaceae</taxon>
        <taxon>Boletoideae</taxon>
        <taxon>Boletus</taxon>
    </lineage>
</organism>
<dbReference type="OrthoDB" id="61110at2759"/>
<comment type="caution">
    <text evidence="3">The sequence shown here is derived from an EMBL/GenBank/DDBJ whole genome shotgun (WGS) entry which is preliminary data.</text>
</comment>
<evidence type="ECO:0000313" key="4">
    <source>
        <dbReference type="Proteomes" id="UP000683000"/>
    </source>
</evidence>
<feature type="repeat" description="RCC1" evidence="1">
    <location>
        <begin position="346"/>
        <end position="397"/>
    </location>
</feature>
<dbReference type="Gene3D" id="2.130.10.30">
    <property type="entry name" value="Regulator of chromosome condensation 1/beta-lactamase-inhibitor protein II"/>
    <property type="match status" value="2"/>
</dbReference>
<keyword evidence="4" id="KW-1185">Reference proteome</keyword>